<keyword evidence="1" id="KW-1133">Transmembrane helix</keyword>
<dbReference type="RefSeq" id="WP_197005185.1">
    <property type="nucleotide sequence ID" value="NZ_BONS01000037.1"/>
</dbReference>
<organism evidence="2 3">
    <name type="scientific">Longispora fulva</name>
    <dbReference type="NCBI Taxonomy" id="619741"/>
    <lineage>
        <taxon>Bacteria</taxon>
        <taxon>Bacillati</taxon>
        <taxon>Actinomycetota</taxon>
        <taxon>Actinomycetes</taxon>
        <taxon>Micromonosporales</taxon>
        <taxon>Micromonosporaceae</taxon>
        <taxon>Longispora</taxon>
    </lineage>
</organism>
<dbReference type="AlphaFoldDB" id="A0A8J7GKC1"/>
<keyword evidence="3" id="KW-1185">Reference proteome</keyword>
<comment type="caution">
    <text evidence="2">The sequence shown here is derived from an EMBL/GenBank/DDBJ whole genome shotgun (WGS) entry which is preliminary data.</text>
</comment>
<protein>
    <submittedName>
        <fullName evidence="2">Uncharacterized protein</fullName>
    </submittedName>
</protein>
<feature type="transmembrane region" description="Helical" evidence="1">
    <location>
        <begin position="68"/>
        <end position="87"/>
    </location>
</feature>
<keyword evidence="1" id="KW-0472">Membrane</keyword>
<proteinExistence type="predicted"/>
<gene>
    <name evidence="2" type="ORF">IW245_004621</name>
</gene>
<sequence length="93" mass="10100">MIDDRIPPSNRRWTLAAVVAGLGGVSLVVAGWSLRGWQIAPDRDKLGDADWWLGIVSHGLAHLAFGKVGFKVALAAVGLTIGLVMWLRQRRKS</sequence>
<evidence type="ECO:0000313" key="2">
    <source>
        <dbReference type="EMBL" id="MBG6138427.1"/>
    </source>
</evidence>
<reference evidence="2" key="1">
    <citation type="submission" date="2020-11" db="EMBL/GenBank/DDBJ databases">
        <title>Sequencing the genomes of 1000 actinobacteria strains.</title>
        <authorList>
            <person name="Klenk H.-P."/>
        </authorList>
    </citation>
    <scope>NUCLEOTIDE SEQUENCE</scope>
    <source>
        <strain evidence="2">DSM 45356</strain>
    </source>
</reference>
<dbReference type="EMBL" id="JADOUF010000001">
    <property type="protein sequence ID" value="MBG6138427.1"/>
    <property type="molecule type" value="Genomic_DNA"/>
</dbReference>
<feature type="transmembrane region" description="Helical" evidence="1">
    <location>
        <begin position="12"/>
        <end position="34"/>
    </location>
</feature>
<dbReference type="Proteomes" id="UP000622552">
    <property type="component" value="Unassembled WGS sequence"/>
</dbReference>
<evidence type="ECO:0000256" key="1">
    <source>
        <dbReference type="SAM" id="Phobius"/>
    </source>
</evidence>
<name>A0A8J7GKC1_9ACTN</name>
<keyword evidence="1" id="KW-0812">Transmembrane</keyword>
<accession>A0A8J7GKC1</accession>
<evidence type="ECO:0000313" key="3">
    <source>
        <dbReference type="Proteomes" id="UP000622552"/>
    </source>
</evidence>